<evidence type="ECO:0000256" key="2">
    <source>
        <dbReference type="ARBA" id="ARBA00022695"/>
    </source>
</evidence>
<keyword evidence="1" id="KW-0808">Transferase</keyword>
<dbReference type="InterPro" id="IPR004013">
    <property type="entry name" value="PHP_dom"/>
</dbReference>
<dbReference type="SMART" id="SM00483">
    <property type="entry name" value="POLXc"/>
    <property type="match status" value="1"/>
</dbReference>
<dbReference type="Gene3D" id="1.10.150.20">
    <property type="entry name" value="5' to 3' exonuclease, C-terminal subdomain"/>
    <property type="match status" value="1"/>
</dbReference>
<organism evidence="5 6">
    <name type="scientific">Deinococcus oregonensis</name>
    <dbReference type="NCBI Taxonomy" id="1805970"/>
    <lineage>
        <taxon>Bacteria</taxon>
        <taxon>Thermotogati</taxon>
        <taxon>Deinococcota</taxon>
        <taxon>Deinococci</taxon>
        <taxon>Deinococcales</taxon>
        <taxon>Deinococcaceae</taxon>
        <taxon>Deinococcus</taxon>
    </lineage>
</organism>
<dbReference type="Pfam" id="PF14791">
    <property type="entry name" value="DNA_pol_B_thumb"/>
    <property type="match status" value="1"/>
</dbReference>
<dbReference type="Pfam" id="PF02811">
    <property type="entry name" value="PHP"/>
    <property type="match status" value="1"/>
</dbReference>
<dbReference type="SUPFAM" id="SSF47802">
    <property type="entry name" value="DNA polymerase beta, N-terminal domain-like"/>
    <property type="match status" value="1"/>
</dbReference>
<reference evidence="5 6" key="1">
    <citation type="submission" date="2024-09" db="EMBL/GenBank/DDBJ databases">
        <authorList>
            <person name="Sun Q."/>
            <person name="Mori K."/>
        </authorList>
    </citation>
    <scope>NUCLEOTIDE SEQUENCE [LARGE SCALE GENOMIC DNA]</scope>
    <source>
        <strain evidence="5 6">JCM 13503</strain>
    </source>
</reference>
<dbReference type="Gene3D" id="3.30.210.10">
    <property type="entry name" value="DNA polymerase, thumb domain"/>
    <property type="match status" value="1"/>
</dbReference>
<dbReference type="SUPFAM" id="SSF89550">
    <property type="entry name" value="PHP domain-like"/>
    <property type="match status" value="1"/>
</dbReference>
<dbReference type="InterPro" id="IPR037160">
    <property type="entry name" value="DNA_Pol_thumb_sf"/>
</dbReference>
<dbReference type="InterPro" id="IPR022311">
    <property type="entry name" value="PolX-like"/>
</dbReference>
<dbReference type="Pfam" id="PF14716">
    <property type="entry name" value="HHH_8"/>
    <property type="match status" value="1"/>
</dbReference>
<keyword evidence="2" id="KW-0548">Nucleotidyltransferase</keyword>
<dbReference type="InterPro" id="IPR050243">
    <property type="entry name" value="PHP_phosphatase"/>
</dbReference>
<evidence type="ECO:0000313" key="6">
    <source>
        <dbReference type="Proteomes" id="UP001589733"/>
    </source>
</evidence>
<gene>
    <name evidence="5" type="ORF">ACFFLM_20190</name>
</gene>
<dbReference type="CDD" id="cd07436">
    <property type="entry name" value="PHP_PolX"/>
    <property type="match status" value="1"/>
</dbReference>
<dbReference type="InterPro" id="IPR003141">
    <property type="entry name" value="Pol/His_phosphatase_N"/>
</dbReference>
<dbReference type="InterPro" id="IPR047967">
    <property type="entry name" value="PolX_PHP"/>
</dbReference>
<dbReference type="InterPro" id="IPR016195">
    <property type="entry name" value="Pol/histidinol_Pase-like"/>
</dbReference>
<accession>A0ABV6B5S2</accession>
<dbReference type="Gene3D" id="1.10.150.110">
    <property type="entry name" value="DNA polymerase beta, N-terminal domain-like"/>
    <property type="match status" value="1"/>
</dbReference>
<evidence type="ECO:0000259" key="3">
    <source>
        <dbReference type="SMART" id="SM00481"/>
    </source>
</evidence>
<sequence>MAELELPGMEDVQVSRKALVNVLKTTADLLDLLGQEVFRANAYRGAARSLEALDTETADLVAVGFAGVPKVGKSIAAELLAYAECGTFAPLEDAASQIPPGVLGLFRVRGLGPKKIRALWDAGTDSLESLREAAHNGQLAALKGFGAKSAATILAAVDFALAAQERQHLSTGLDVAEALAARLQDLDARLSGDVRRGLDTVRSARVTITATPEEIAARVGHWIEDLSPVGTKPLLDGRVDGVPVEIAYSTPEARGALDLMMGGGIAYREELRAEAAAQGFDLSGRGLLRGGELIPTPTEEDVARELGLRLRPAEYREPEHDGLWQTLPDPTELVTVADLRGMIHTHSTWSDGAASVREMAAAAVMLGHEFLGTGDHSRAAHYANGMSIERLRAHIQEVRELQAAGVPIIAGAEVDILDDGSLDYPDEELAALDYVVGSVHSLFTMDEARQTERLVRAASHPLITVLGHPTGRLLLRRPGYALDLEAVLGACEANGTVVEINANAYRLDLDWRDALRWRERLTFAINTDAHVPGGLADTRYGVAVARKAGLTAARVINTLGQADFLAFVARQRAARST</sequence>
<dbReference type="InterPro" id="IPR027421">
    <property type="entry name" value="DNA_pol_lamdba_lyase_dom_sf"/>
</dbReference>
<protein>
    <submittedName>
        <fullName evidence="5">Helix-hairpin-helix domain-containing protein</fullName>
    </submittedName>
</protein>
<dbReference type="InterPro" id="IPR002054">
    <property type="entry name" value="DNA-dir_DNA_pol_X"/>
</dbReference>
<dbReference type="Pfam" id="PF14520">
    <property type="entry name" value="HHH_5"/>
    <property type="match status" value="1"/>
</dbReference>
<dbReference type="SMART" id="SM00481">
    <property type="entry name" value="POLIIIAc"/>
    <property type="match status" value="1"/>
</dbReference>
<dbReference type="PANTHER" id="PTHR36928:SF1">
    <property type="entry name" value="PHOSPHATASE YCDX-RELATED"/>
    <property type="match status" value="1"/>
</dbReference>
<dbReference type="EMBL" id="JBHLYR010000060">
    <property type="protein sequence ID" value="MFB9994280.1"/>
    <property type="molecule type" value="Genomic_DNA"/>
</dbReference>
<comment type="caution">
    <text evidence="5">The sequence shown here is derived from an EMBL/GenBank/DDBJ whole genome shotgun (WGS) entry which is preliminary data.</text>
</comment>
<feature type="domain" description="DNA-directed DNA polymerase X" evidence="4">
    <location>
        <begin position="13"/>
        <end position="317"/>
    </location>
</feature>
<proteinExistence type="predicted"/>
<dbReference type="InterPro" id="IPR010996">
    <property type="entry name" value="HHH_MUS81"/>
</dbReference>
<evidence type="ECO:0000256" key="1">
    <source>
        <dbReference type="ARBA" id="ARBA00022679"/>
    </source>
</evidence>
<dbReference type="RefSeq" id="WP_380014742.1">
    <property type="nucleotide sequence ID" value="NZ_JBHLYR010000060.1"/>
</dbReference>
<evidence type="ECO:0000313" key="5">
    <source>
        <dbReference type="EMBL" id="MFB9994280.1"/>
    </source>
</evidence>
<dbReference type="PANTHER" id="PTHR36928">
    <property type="entry name" value="PHOSPHATASE YCDX-RELATED"/>
    <property type="match status" value="1"/>
</dbReference>
<keyword evidence="6" id="KW-1185">Reference proteome</keyword>
<dbReference type="Gene3D" id="3.30.460.10">
    <property type="entry name" value="Beta Polymerase, domain 2"/>
    <property type="match status" value="1"/>
</dbReference>
<dbReference type="PIRSF" id="PIRSF005047">
    <property type="entry name" value="UCP005047_YshC"/>
    <property type="match status" value="1"/>
</dbReference>
<dbReference type="Proteomes" id="UP001589733">
    <property type="component" value="Unassembled WGS sequence"/>
</dbReference>
<evidence type="ECO:0000259" key="4">
    <source>
        <dbReference type="SMART" id="SM00483"/>
    </source>
</evidence>
<feature type="domain" description="Polymerase/histidinol phosphatase N-terminal" evidence="3">
    <location>
        <begin position="341"/>
        <end position="418"/>
    </location>
</feature>
<dbReference type="Gene3D" id="3.20.20.140">
    <property type="entry name" value="Metal-dependent hydrolases"/>
    <property type="match status" value="1"/>
</dbReference>
<dbReference type="InterPro" id="IPR043519">
    <property type="entry name" value="NT_sf"/>
</dbReference>
<dbReference type="SUPFAM" id="SSF81301">
    <property type="entry name" value="Nucleotidyltransferase"/>
    <property type="match status" value="1"/>
</dbReference>
<dbReference type="InterPro" id="IPR029398">
    <property type="entry name" value="PolB_thumb"/>
</dbReference>
<name>A0ABV6B5S2_9DEIO</name>
<dbReference type="SUPFAM" id="SSF158702">
    <property type="entry name" value="Sec63 N-terminal domain-like"/>
    <property type="match status" value="1"/>
</dbReference>